<feature type="compositionally biased region" description="Basic and acidic residues" evidence="6">
    <location>
        <begin position="595"/>
        <end position="612"/>
    </location>
</feature>
<feature type="domain" description="Synaptonemal complex protein 2 Spt16M-like" evidence="8">
    <location>
        <begin position="291"/>
        <end position="401"/>
    </location>
</feature>
<feature type="region of interest" description="Disordered" evidence="6">
    <location>
        <begin position="421"/>
        <end position="444"/>
    </location>
</feature>
<evidence type="ECO:0000256" key="1">
    <source>
        <dbReference type="ARBA" id="ARBA00004123"/>
    </source>
</evidence>
<evidence type="ECO:0000256" key="3">
    <source>
        <dbReference type="ARBA" id="ARBA00007960"/>
    </source>
</evidence>
<keyword evidence="9" id="KW-1185">Reference proteome</keyword>
<feature type="compositionally biased region" description="Polar residues" evidence="6">
    <location>
        <begin position="497"/>
        <end position="511"/>
    </location>
</feature>
<dbReference type="Pfam" id="PF18584">
    <property type="entry name" value="SYCP2_SLD"/>
    <property type="match status" value="1"/>
</dbReference>
<feature type="compositionally biased region" description="Low complexity" evidence="6">
    <location>
        <begin position="539"/>
        <end position="553"/>
    </location>
</feature>
<feature type="region of interest" description="Disordered" evidence="6">
    <location>
        <begin position="460"/>
        <end position="526"/>
    </location>
</feature>
<evidence type="ECO:0000256" key="2">
    <source>
        <dbReference type="ARBA" id="ARBA00004286"/>
    </source>
</evidence>
<dbReference type="InterPro" id="IPR041322">
    <property type="entry name" value="SYCP2_ARLD"/>
</dbReference>
<dbReference type="InterPro" id="IPR024835">
    <property type="entry name" value="SYCP2-like"/>
</dbReference>
<reference evidence="10" key="1">
    <citation type="submission" date="2025-08" db="UniProtKB">
        <authorList>
            <consortium name="RefSeq"/>
        </authorList>
    </citation>
    <scope>IDENTIFICATION</scope>
    <source>
        <tissue evidence="10">Blood</tissue>
    </source>
</reference>
<dbReference type="OrthoDB" id="10256849at2759"/>
<comment type="similarity">
    <text evidence="3">Belongs to the SYCP2 family.</text>
</comment>
<feature type="compositionally biased region" description="Polar residues" evidence="6">
    <location>
        <begin position="460"/>
        <end position="474"/>
    </location>
</feature>
<keyword evidence="4" id="KW-0158">Chromosome</keyword>
<evidence type="ECO:0000313" key="9">
    <source>
        <dbReference type="Proteomes" id="UP000515208"/>
    </source>
</evidence>
<dbReference type="GO" id="GO:0000779">
    <property type="term" value="C:condensed chromosome, centromeric region"/>
    <property type="evidence" value="ECO:0007669"/>
    <property type="project" value="TreeGrafter"/>
</dbReference>
<dbReference type="Pfam" id="PF18581">
    <property type="entry name" value="SYCP2_ARLD"/>
    <property type="match status" value="1"/>
</dbReference>
<evidence type="ECO:0000256" key="5">
    <source>
        <dbReference type="ARBA" id="ARBA00023242"/>
    </source>
</evidence>
<feature type="compositionally biased region" description="Basic and acidic residues" evidence="6">
    <location>
        <begin position="656"/>
        <end position="667"/>
    </location>
</feature>
<feature type="compositionally biased region" description="Low complexity" evidence="6">
    <location>
        <begin position="646"/>
        <end position="655"/>
    </location>
</feature>
<protein>
    <submittedName>
        <fullName evidence="10">Synaptonemal complex protein 2-like isoform X1</fullName>
    </submittedName>
</protein>
<dbReference type="InterPro" id="IPR040560">
    <property type="entry name" value="SYCP2_SLD"/>
</dbReference>
<dbReference type="PANTHER" id="PTHR15607:SF14">
    <property type="entry name" value="SYNAPTONEMAL COMPLEX PROTEIN 2-LIKE"/>
    <property type="match status" value="1"/>
</dbReference>
<evidence type="ECO:0000313" key="10">
    <source>
        <dbReference type="RefSeq" id="XP_010834165.1"/>
    </source>
</evidence>
<dbReference type="KEGG" id="bbis:104985621"/>
<accession>A0A6P3H6K6</accession>
<feature type="compositionally biased region" description="Basic and acidic residues" evidence="6">
    <location>
        <begin position="512"/>
        <end position="526"/>
    </location>
</feature>
<evidence type="ECO:0000259" key="8">
    <source>
        <dbReference type="Pfam" id="PF18584"/>
    </source>
</evidence>
<dbReference type="RefSeq" id="XP_010834165.1">
    <property type="nucleotide sequence ID" value="XM_010835863.1"/>
</dbReference>
<evidence type="ECO:0000259" key="7">
    <source>
        <dbReference type="Pfam" id="PF18581"/>
    </source>
</evidence>
<comment type="subcellular location">
    <subcellularLocation>
        <location evidence="2">Chromosome</location>
    </subcellularLocation>
    <subcellularLocation>
        <location evidence="1">Nucleus</location>
    </subcellularLocation>
</comment>
<dbReference type="GO" id="GO:0000800">
    <property type="term" value="C:lateral element"/>
    <property type="evidence" value="ECO:0007669"/>
    <property type="project" value="TreeGrafter"/>
</dbReference>
<keyword evidence="5" id="KW-0539">Nucleus</keyword>
<dbReference type="PANTHER" id="PTHR15607">
    <property type="entry name" value="SYNAPTONEMAL COMPLEX PROTEIN-RELATED"/>
    <property type="match status" value="1"/>
</dbReference>
<proteinExistence type="inferred from homology"/>
<feature type="compositionally biased region" description="Basic residues" evidence="6">
    <location>
        <begin position="557"/>
        <end position="574"/>
    </location>
</feature>
<feature type="compositionally biased region" description="Basic and acidic residues" evidence="6">
    <location>
        <begin position="428"/>
        <end position="444"/>
    </location>
</feature>
<feature type="compositionally biased region" description="Basic and acidic residues" evidence="6">
    <location>
        <begin position="475"/>
        <end position="494"/>
    </location>
</feature>
<dbReference type="GO" id="GO:0140013">
    <property type="term" value="P:meiotic nuclear division"/>
    <property type="evidence" value="ECO:0007669"/>
    <property type="project" value="TreeGrafter"/>
</dbReference>
<feature type="domain" description="Synaptonemal complex protein 2 armadillo-repeat-like" evidence="7">
    <location>
        <begin position="27"/>
        <end position="199"/>
    </location>
</feature>
<dbReference type="CTD" id="221711"/>
<dbReference type="Proteomes" id="UP000515208">
    <property type="component" value="Unplaced"/>
</dbReference>
<organism evidence="9 10">
    <name type="scientific">Bison bison bison</name>
    <name type="common">North American plains bison</name>
    <dbReference type="NCBI Taxonomy" id="43346"/>
    <lineage>
        <taxon>Eukaryota</taxon>
        <taxon>Metazoa</taxon>
        <taxon>Chordata</taxon>
        <taxon>Craniata</taxon>
        <taxon>Vertebrata</taxon>
        <taxon>Euteleostomi</taxon>
        <taxon>Mammalia</taxon>
        <taxon>Eutheria</taxon>
        <taxon>Laurasiatheria</taxon>
        <taxon>Artiodactyla</taxon>
        <taxon>Ruminantia</taxon>
        <taxon>Pecora</taxon>
        <taxon>Bovidae</taxon>
        <taxon>Bovinae</taxon>
        <taxon>Bison</taxon>
    </lineage>
</organism>
<name>A0A6P3H6K6_BISBB</name>
<feature type="region of interest" description="Disordered" evidence="6">
    <location>
        <begin position="539"/>
        <end position="675"/>
    </location>
</feature>
<evidence type="ECO:0000256" key="6">
    <source>
        <dbReference type="SAM" id="MobiDB-lite"/>
    </source>
</evidence>
<evidence type="ECO:0000256" key="4">
    <source>
        <dbReference type="ARBA" id="ARBA00022454"/>
    </source>
</evidence>
<dbReference type="GeneID" id="104985621"/>
<sequence>MGEENEGPLQPVQEKDESGLPRDAFSLQSLITNAFHDEGFQKIKEYFQEQRHVPQRYNNLLLRLLDRSINKELDKNEFQRVSLLLKCIQRFFIDGLKEDEPLLIKQGLIPKMVSWFERTVGFLTMADLASDTSLKNVTEDFFDTALIISRSSSQGKIQMLNSFIFTLGFLVTEEAVNPLIQREALRTLNGILQAVPREERKRLLLLEGPCRLMKDLARTILTVGDYDQQVALCEALCRLTTRKSREDFVPQWFEDDTIAKAFKEINDREFETDCRRFINHLNDRLGDQRRVYSFPCTAAFAGEHEMRKPADEKLEKFWIDFNLGSQSVTFCINNPESDLWDSVRLLKEAVMNFSILETEMKMLKIYLKKPINIRNKEVTKIEIHFELQFNISQASIKALGEDKQVMPDQTKISAVFGELEKEDTEIPSSHKIETDQEKDSTKPAELTRAEDDHHLITLPLNNQFEPAQTNTADNSPKKSKLDDTQKVTSEHEYSVDLQESSATIQFPTLNDTSRKDSAFEDNRKQETRMSFDYRKHLFSESNQDSSSSGSELSWAGNRKRKSLKSYPSRKKTRTGRSSLRSKSVLPLFPPSSGSDLEKDQVKILTPLRKDSSRQNNVTPPKISGTEFQSSSAFLTPEDSAQKTELHSPSPLSDLSSLEHSDVEENESKTVAPESLMKSTTFKHKLQNVEDRDRADRHGAKWKQPWLEDGGEPGALSSVAEEAELAEGISTSSLNVLPENLKGSVMITAFENFTRELKRNYEIRYRRSPLYSKNAKEVPDCLIELLNQIHHRRLNKLEQFHSFVLQELSNLDKDFEVLQRLEDDVLEFWGKQSADLKSFCELQLQSAQVSQMQMPSGVTWVNRPNVRG</sequence>
<gene>
    <name evidence="10" type="primary">SYCP2L</name>
</gene>
<dbReference type="AlphaFoldDB" id="A0A6P3H6K6"/>